<sequence length="85" mass="9452">MVFDHICYITHIVSNAIILIKPQWEQFKRTLTNDCASNCNRITSLGIVICVILVRYCSTAAKSNSPAIHPAIYEGVVARIDMASQ</sequence>
<proteinExistence type="predicted"/>
<dbReference type="AlphaFoldDB" id="A0AAV4TBK9"/>
<comment type="caution">
    <text evidence="1">The sequence shown here is derived from an EMBL/GenBank/DDBJ whole genome shotgun (WGS) entry which is preliminary data.</text>
</comment>
<dbReference type="EMBL" id="BPLR01010901">
    <property type="protein sequence ID" value="GIY42846.1"/>
    <property type="molecule type" value="Genomic_DNA"/>
</dbReference>
<keyword evidence="2" id="KW-1185">Reference proteome</keyword>
<accession>A0AAV4TBK9</accession>
<organism evidence="1 2">
    <name type="scientific">Caerostris extrusa</name>
    <name type="common">Bark spider</name>
    <name type="synonym">Caerostris bankana</name>
    <dbReference type="NCBI Taxonomy" id="172846"/>
    <lineage>
        <taxon>Eukaryota</taxon>
        <taxon>Metazoa</taxon>
        <taxon>Ecdysozoa</taxon>
        <taxon>Arthropoda</taxon>
        <taxon>Chelicerata</taxon>
        <taxon>Arachnida</taxon>
        <taxon>Araneae</taxon>
        <taxon>Araneomorphae</taxon>
        <taxon>Entelegynae</taxon>
        <taxon>Araneoidea</taxon>
        <taxon>Araneidae</taxon>
        <taxon>Caerostris</taxon>
    </lineage>
</organism>
<name>A0AAV4TBK9_CAEEX</name>
<evidence type="ECO:0000313" key="1">
    <source>
        <dbReference type="EMBL" id="GIY42846.1"/>
    </source>
</evidence>
<evidence type="ECO:0000313" key="2">
    <source>
        <dbReference type="Proteomes" id="UP001054945"/>
    </source>
</evidence>
<gene>
    <name evidence="1" type="ORF">CEXT_232651</name>
</gene>
<dbReference type="Proteomes" id="UP001054945">
    <property type="component" value="Unassembled WGS sequence"/>
</dbReference>
<reference evidence="1 2" key="1">
    <citation type="submission" date="2021-06" db="EMBL/GenBank/DDBJ databases">
        <title>Caerostris extrusa draft genome.</title>
        <authorList>
            <person name="Kono N."/>
            <person name="Arakawa K."/>
        </authorList>
    </citation>
    <scope>NUCLEOTIDE SEQUENCE [LARGE SCALE GENOMIC DNA]</scope>
</reference>
<protein>
    <submittedName>
        <fullName evidence="1">Uncharacterized protein</fullName>
    </submittedName>
</protein>